<name>A0AAE1GPQ8_9NEOP</name>
<evidence type="ECO:0000313" key="1">
    <source>
        <dbReference type="EMBL" id="KAK3907257.1"/>
    </source>
</evidence>
<sequence length="205" mass="23624">MSQRNKSKTPPAVITLSDEQLNSLADIVSNKIEAKLAEREKYVDERLAELQEENTLLRDKTDDLEQRNRLENLRIFGVNEVDNEETDLLVLDVAKKLGLYSIERSDISRSHRVGKKHDGKPRAIIVKFVSFATRQKMFLAKKKLKSSGISIREDLTSIRQDILNKARDSFENVWTQSGVIIIKEGRRFHRVSTMKKLEELMENAS</sequence>
<proteinExistence type="predicted"/>
<dbReference type="InterPro" id="IPR004244">
    <property type="entry name" value="Transposase_22"/>
</dbReference>
<reference evidence="1" key="1">
    <citation type="submission" date="2021-07" db="EMBL/GenBank/DDBJ databases">
        <authorList>
            <person name="Catto M.A."/>
            <person name="Jacobson A."/>
            <person name="Kennedy G."/>
            <person name="Labadie P."/>
            <person name="Hunt B.G."/>
            <person name="Srinivasan R."/>
        </authorList>
    </citation>
    <scope>NUCLEOTIDE SEQUENCE</scope>
    <source>
        <strain evidence="1">PL_HMW_Pooled</strain>
        <tissue evidence="1">Head</tissue>
    </source>
</reference>
<dbReference type="Gene3D" id="3.30.70.1820">
    <property type="entry name" value="L1 transposable element, RRM domain"/>
    <property type="match status" value="1"/>
</dbReference>
<keyword evidence="2" id="KW-1185">Reference proteome</keyword>
<dbReference type="Proteomes" id="UP001219518">
    <property type="component" value="Unassembled WGS sequence"/>
</dbReference>
<dbReference type="PANTHER" id="PTHR11505">
    <property type="entry name" value="L1 TRANSPOSABLE ELEMENT-RELATED"/>
    <property type="match status" value="1"/>
</dbReference>
<organism evidence="1 2">
    <name type="scientific">Frankliniella fusca</name>
    <dbReference type="NCBI Taxonomy" id="407009"/>
    <lineage>
        <taxon>Eukaryota</taxon>
        <taxon>Metazoa</taxon>
        <taxon>Ecdysozoa</taxon>
        <taxon>Arthropoda</taxon>
        <taxon>Hexapoda</taxon>
        <taxon>Insecta</taxon>
        <taxon>Pterygota</taxon>
        <taxon>Neoptera</taxon>
        <taxon>Paraneoptera</taxon>
        <taxon>Thysanoptera</taxon>
        <taxon>Terebrantia</taxon>
        <taxon>Thripoidea</taxon>
        <taxon>Thripidae</taxon>
        <taxon>Frankliniella</taxon>
    </lineage>
</organism>
<dbReference type="AlphaFoldDB" id="A0AAE1GPQ8"/>
<comment type="caution">
    <text evidence="1">The sequence shown here is derived from an EMBL/GenBank/DDBJ whole genome shotgun (WGS) entry which is preliminary data.</text>
</comment>
<accession>A0AAE1GPQ8</accession>
<evidence type="ECO:0000313" key="2">
    <source>
        <dbReference type="Proteomes" id="UP001219518"/>
    </source>
</evidence>
<protein>
    <submittedName>
        <fullName evidence="1">Protein unc-13-like protein C</fullName>
    </submittedName>
</protein>
<reference evidence="1" key="2">
    <citation type="journal article" date="2023" name="BMC Genomics">
        <title>Pest status, molecular evolution, and epigenetic factors derived from the genome assembly of Frankliniella fusca, a thysanopteran phytovirus vector.</title>
        <authorList>
            <person name="Catto M.A."/>
            <person name="Labadie P.E."/>
            <person name="Jacobson A.L."/>
            <person name="Kennedy G.G."/>
            <person name="Srinivasan R."/>
            <person name="Hunt B.G."/>
        </authorList>
    </citation>
    <scope>NUCLEOTIDE SEQUENCE</scope>
    <source>
        <strain evidence="1">PL_HMW_Pooled</strain>
    </source>
</reference>
<gene>
    <name evidence="1" type="ORF">KUF71_018085</name>
</gene>
<dbReference type="EMBL" id="JAHWGI010000004">
    <property type="protein sequence ID" value="KAK3907257.1"/>
    <property type="molecule type" value="Genomic_DNA"/>
</dbReference>